<dbReference type="GO" id="GO:0034628">
    <property type="term" value="P:'de novo' NAD+ biosynthetic process from L-aspartate"/>
    <property type="evidence" value="ECO:0007669"/>
    <property type="project" value="TreeGrafter"/>
</dbReference>
<evidence type="ECO:0000259" key="3">
    <source>
        <dbReference type="Pfam" id="PF02910"/>
    </source>
</evidence>
<evidence type="ECO:0000313" key="5">
    <source>
        <dbReference type="Proteomes" id="UP000230392"/>
    </source>
</evidence>
<feature type="non-terminal residue" evidence="4">
    <location>
        <position position="1"/>
    </location>
</feature>
<name>A0A2G9YC14_9BACT</name>
<dbReference type="Pfam" id="PF02910">
    <property type="entry name" value="Succ_DH_flav_C"/>
    <property type="match status" value="1"/>
</dbReference>
<accession>A0A2G9YC14</accession>
<dbReference type="AlphaFoldDB" id="A0A2G9YC14"/>
<evidence type="ECO:0000256" key="2">
    <source>
        <dbReference type="ARBA" id="ARBA00022827"/>
    </source>
</evidence>
<dbReference type="GO" id="GO:0008734">
    <property type="term" value="F:L-aspartate oxidase activity"/>
    <property type="evidence" value="ECO:0007669"/>
    <property type="project" value="InterPro"/>
</dbReference>
<keyword evidence="2" id="KW-0285">Flavoprotein</keyword>
<reference evidence="4 5" key="1">
    <citation type="submission" date="2017-09" db="EMBL/GenBank/DDBJ databases">
        <title>Depth-based differentiation of microbial function through sediment-hosted aquifers and enrichment of novel symbionts in the deep terrestrial subsurface.</title>
        <authorList>
            <person name="Probst A.J."/>
            <person name="Ladd B."/>
            <person name="Jarett J.K."/>
            <person name="Geller-Mcgrath D.E."/>
            <person name="Sieber C.M."/>
            <person name="Emerson J.B."/>
            <person name="Anantharaman K."/>
            <person name="Thomas B.C."/>
            <person name="Malmstrom R."/>
            <person name="Stieglmeier M."/>
            <person name="Klingl A."/>
            <person name="Woyke T."/>
            <person name="Ryan C.M."/>
            <person name="Banfield J.F."/>
        </authorList>
    </citation>
    <scope>NUCLEOTIDE SEQUENCE [LARGE SCALE GENOMIC DNA]</scope>
    <source>
        <strain evidence="4">CG23_combo_of_CG06-09_8_20_14_all_48_7</strain>
    </source>
</reference>
<dbReference type="PANTHER" id="PTHR42716">
    <property type="entry name" value="L-ASPARTATE OXIDASE"/>
    <property type="match status" value="1"/>
</dbReference>
<comment type="caution">
    <text evidence="4">The sequence shown here is derived from an EMBL/GenBank/DDBJ whole genome shotgun (WGS) entry which is preliminary data.</text>
</comment>
<dbReference type="Proteomes" id="UP000230392">
    <property type="component" value="Unassembled WGS sequence"/>
</dbReference>
<feature type="domain" description="Fumarate reductase/succinate dehydrogenase flavoprotein-like C-terminal" evidence="3">
    <location>
        <begin position="2"/>
        <end position="87"/>
    </location>
</feature>
<organism evidence="4 5">
    <name type="scientific">bacterium (Candidatus Ratteibacteria) CG23_combo_of_CG06-09_8_20_14_all_48_7</name>
    <dbReference type="NCBI Taxonomy" id="2014292"/>
    <lineage>
        <taxon>Bacteria</taxon>
        <taxon>Candidatus Ratteibacteria</taxon>
    </lineage>
</organism>
<evidence type="ECO:0000313" key="4">
    <source>
        <dbReference type="EMBL" id="PIP16273.1"/>
    </source>
</evidence>
<proteinExistence type="predicted"/>
<dbReference type="InterPro" id="IPR015939">
    <property type="entry name" value="Fum_Rdtase/Succ_DH_flav-like_C"/>
</dbReference>
<dbReference type="EMBL" id="PCRF01000159">
    <property type="protein sequence ID" value="PIP16273.1"/>
    <property type="molecule type" value="Genomic_DNA"/>
</dbReference>
<sequence>SLNTLMWRQVGIEREKAGLEGALKKISDWQGYVLSTSFAEPSGWEVQNMLLLAGLITGSALKRTESRGAHYRTDFPNRDDKNWLKHIDHCHSREPAPACKRQG</sequence>
<dbReference type="PANTHER" id="PTHR42716:SF2">
    <property type="entry name" value="L-ASPARTATE OXIDASE, CHLOROPLASTIC"/>
    <property type="match status" value="1"/>
</dbReference>
<dbReference type="Gene3D" id="1.20.58.100">
    <property type="entry name" value="Fumarate reductase/succinate dehydrogenase flavoprotein-like, C-terminal domain"/>
    <property type="match status" value="1"/>
</dbReference>
<dbReference type="InterPro" id="IPR037099">
    <property type="entry name" value="Fum_R/Succ_DH_flav-like_C_sf"/>
</dbReference>
<keyword evidence="2" id="KW-0274">FAD</keyword>
<protein>
    <submittedName>
        <fullName evidence="4">L-aspartate oxidase</fullName>
    </submittedName>
</protein>
<gene>
    <name evidence="4" type="ORF">COX46_03270</name>
</gene>
<evidence type="ECO:0000256" key="1">
    <source>
        <dbReference type="ARBA" id="ARBA00001974"/>
    </source>
</evidence>
<dbReference type="InterPro" id="IPR005288">
    <property type="entry name" value="NadB"/>
</dbReference>
<comment type="cofactor">
    <cofactor evidence="1">
        <name>FAD</name>
        <dbReference type="ChEBI" id="CHEBI:57692"/>
    </cofactor>
</comment>
<dbReference type="SUPFAM" id="SSF46977">
    <property type="entry name" value="Succinate dehydrogenase/fumarate reductase flavoprotein C-terminal domain"/>
    <property type="match status" value="1"/>
</dbReference>